<dbReference type="HOGENOM" id="CLU_1209548_0_0_1"/>
<dbReference type="AlphaFoldDB" id="A0A059EYC5"/>
<protein>
    <submittedName>
        <fullName evidence="2">Uncharacterized protein</fullName>
    </submittedName>
</protein>
<evidence type="ECO:0000313" key="3">
    <source>
        <dbReference type="Proteomes" id="UP000030655"/>
    </source>
</evidence>
<gene>
    <name evidence="2" type="ORF">H312_02673</name>
</gene>
<evidence type="ECO:0000256" key="1">
    <source>
        <dbReference type="SAM" id="Coils"/>
    </source>
</evidence>
<dbReference type="Proteomes" id="UP000030655">
    <property type="component" value="Unassembled WGS sequence"/>
</dbReference>
<dbReference type="EMBL" id="KK365218">
    <property type="protein sequence ID" value="KCZ79920.1"/>
    <property type="molecule type" value="Genomic_DNA"/>
</dbReference>
<evidence type="ECO:0000313" key="2">
    <source>
        <dbReference type="EMBL" id="KCZ79920.1"/>
    </source>
</evidence>
<organism evidence="2 3">
    <name type="scientific">Anncaliia algerae PRA339</name>
    <dbReference type="NCBI Taxonomy" id="1288291"/>
    <lineage>
        <taxon>Eukaryota</taxon>
        <taxon>Fungi</taxon>
        <taxon>Fungi incertae sedis</taxon>
        <taxon>Microsporidia</taxon>
        <taxon>Tubulinosematoidea</taxon>
        <taxon>Tubulinosematidae</taxon>
        <taxon>Anncaliia</taxon>
    </lineage>
</organism>
<accession>A0A059EYC5</accession>
<keyword evidence="1" id="KW-0175">Coiled coil</keyword>
<sequence length="229" mass="27244">MAIMKQKEEKDKPNSKDDICTLKYFIKRENEKINQLQIELAKLKKEHKQLLNEQRINDVENIDEGKFTSKQLKLALLKSIKSVYNIQVTESLRELNYNVANQMNNLLKGIENKNTEYLTYKIAKHDFDLLNNLIEIYIRLANHFGSISHKSTLVNELVVPESKQLQEYFIAMKLLLNDLYCKINFMDKNVERELNLTFECFKMIESHLHQSNFQLKECFKKLYVYELIN</sequence>
<keyword evidence="3" id="KW-1185">Reference proteome</keyword>
<dbReference type="OrthoDB" id="2187790at2759"/>
<reference evidence="3" key="1">
    <citation type="submission" date="2013-02" db="EMBL/GenBank/DDBJ databases">
        <authorList>
            <consortium name="The Broad Institute Genome Sequencing Platform"/>
            <person name="Cuomo C."/>
            <person name="Becnel J."/>
            <person name="Sanscrainte N."/>
            <person name="Walker B."/>
            <person name="Young S.K."/>
            <person name="Zeng Q."/>
            <person name="Gargeya S."/>
            <person name="Fitzgerald M."/>
            <person name="Haas B."/>
            <person name="Abouelleil A."/>
            <person name="Alvarado L."/>
            <person name="Arachchi H.M."/>
            <person name="Berlin A.M."/>
            <person name="Chapman S.B."/>
            <person name="Dewar J."/>
            <person name="Goldberg J."/>
            <person name="Griggs A."/>
            <person name="Gujja S."/>
            <person name="Hansen M."/>
            <person name="Howarth C."/>
            <person name="Imamovic A."/>
            <person name="Larimer J."/>
            <person name="McCowan C."/>
            <person name="Murphy C."/>
            <person name="Neiman D."/>
            <person name="Pearson M."/>
            <person name="Priest M."/>
            <person name="Roberts A."/>
            <person name="Saif S."/>
            <person name="Shea T."/>
            <person name="Sisk P."/>
            <person name="Sykes S."/>
            <person name="Wortman J."/>
            <person name="Nusbaum C."/>
            <person name="Birren B."/>
        </authorList>
    </citation>
    <scope>NUCLEOTIDE SEQUENCE [LARGE SCALE GENOMIC DNA]</scope>
    <source>
        <strain evidence="3">PRA339</strain>
    </source>
</reference>
<feature type="coiled-coil region" evidence="1">
    <location>
        <begin position="26"/>
        <end position="53"/>
    </location>
</feature>
<name>A0A059EYC5_9MICR</name>
<reference evidence="2 3" key="2">
    <citation type="submission" date="2014-03" db="EMBL/GenBank/DDBJ databases">
        <title>The Genome Sequence of Anncaliia algerae insect isolate PRA339.</title>
        <authorList>
            <consortium name="The Broad Institute Genome Sequencing Platform"/>
            <consortium name="The Broad Institute Genome Sequencing Center for Infectious Disease"/>
            <person name="Cuomo C."/>
            <person name="Becnel J."/>
            <person name="Sanscrainte N."/>
            <person name="Walker B."/>
            <person name="Young S.K."/>
            <person name="Zeng Q."/>
            <person name="Gargeya S."/>
            <person name="Fitzgerald M."/>
            <person name="Haas B."/>
            <person name="Abouelleil A."/>
            <person name="Alvarado L."/>
            <person name="Arachchi H.M."/>
            <person name="Berlin A.M."/>
            <person name="Chapman S.B."/>
            <person name="Dewar J."/>
            <person name="Goldberg J."/>
            <person name="Griggs A."/>
            <person name="Gujja S."/>
            <person name="Hansen M."/>
            <person name="Howarth C."/>
            <person name="Imamovic A."/>
            <person name="Larimer J."/>
            <person name="McCowan C."/>
            <person name="Murphy C."/>
            <person name="Neiman D."/>
            <person name="Pearson M."/>
            <person name="Priest M."/>
            <person name="Roberts A."/>
            <person name="Saif S."/>
            <person name="Shea T."/>
            <person name="Sisk P."/>
            <person name="Sykes S."/>
            <person name="Wortman J."/>
            <person name="Nusbaum C."/>
            <person name="Birren B."/>
        </authorList>
    </citation>
    <scope>NUCLEOTIDE SEQUENCE [LARGE SCALE GENOMIC DNA]</scope>
    <source>
        <strain evidence="2 3">PRA339</strain>
    </source>
</reference>
<dbReference type="VEuPathDB" id="MicrosporidiaDB:H312_02673"/>
<proteinExistence type="predicted"/>